<keyword evidence="1" id="KW-0472">Membrane</keyword>
<dbReference type="AlphaFoldDB" id="A0A512HP40"/>
<evidence type="ECO:0000256" key="1">
    <source>
        <dbReference type="SAM" id="Phobius"/>
    </source>
</evidence>
<dbReference type="InterPro" id="IPR012495">
    <property type="entry name" value="TadE-like_dom"/>
</dbReference>
<proteinExistence type="predicted"/>
<evidence type="ECO:0000313" key="4">
    <source>
        <dbReference type="Proteomes" id="UP000321717"/>
    </source>
</evidence>
<accession>A0A512HP40</accession>
<dbReference type="Pfam" id="PF07811">
    <property type="entry name" value="TadE"/>
    <property type="match status" value="1"/>
</dbReference>
<organism evidence="3 4">
    <name type="scientific">Ciceribacter naphthalenivorans</name>
    <dbReference type="NCBI Taxonomy" id="1118451"/>
    <lineage>
        <taxon>Bacteria</taxon>
        <taxon>Pseudomonadati</taxon>
        <taxon>Pseudomonadota</taxon>
        <taxon>Alphaproteobacteria</taxon>
        <taxon>Hyphomicrobiales</taxon>
        <taxon>Rhizobiaceae</taxon>
        <taxon>Ciceribacter</taxon>
    </lineage>
</organism>
<dbReference type="OrthoDB" id="7990385at2"/>
<keyword evidence="1" id="KW-0812">Transmembrane</keyword>
<protein>
    <submittedName>
        <fullName evidence="3">Pilus assembly protein TadG</fullName>
    </submittedName>
</protein>
<keyword evidence="4" id="KW-1185">Reference proteome</keyword>
<sequence>MRADLQHFDGKKNAGRYKNRPWRHIVKSRDGAAAIEFAILAIPYFMIIFAILETFTAYTAEQMVTNAVNTMARELRTGNITYNLGRSTDMNQTEFRAAFCDEISIMIACSNSEVETPAKLYLDVEEMPTFKDIADKVGIPRTGGEYSDLDTSAFHFSPGGSGSINLLRAYYRWDITLDFIRGITHIRPDANTQQFLIIATTAFQNEGYP</sequence>
<keyword evidence="1" id="KW-1133">Transmembrane helix</keyword>
<dbReference type="Proteomes" id="UP000321717">
    <property type="component" value="Unassembled WGS sequence"/>
</dbReference>
<feature type="domain" description="TadE-like" evidence="2">
    <location>
        <begin position="31"/>
        <end position="73"/>
    </location>
</feature>
<feature type="transmembrane region" description="Helical" evidence="1">
    <location>
        <begin position="33"/>
        <end position="52"/>
    </location>
</feature>
<dbReference type="RefSeq" id="WP_147182065.1">
    <property type="nucleotide sequence ID" value="NZ_BJZP01000032.1"/>
</dbReference>
<comment type="caution">
    <text evidence="3">The sequence shown here is derived from an EMBL/GenBank/DDBJ whole genome shotgun (WGS) entry which is preliminary data.</text>
</comment>
<dbReference type="EMBL" id="BJZP01000032">
    <property type="protein sequence ID" value="GEO87217.1"/>
    <property type="molecule type" value="Genomic_DNA"/>
</dbReference>
<gene>
    <name evidence="3" type="ORF">RNA01_41490</name>
</gene>
<evidence type="ECO:0000313" key="3">
    <source>
        <dbReference type="EMBL" id="GEO87217.1"/>
    </source>
</evidence>
<name>A0A512HP40_9HYPH</name>
<reference evidence="3 4" key="1">
    <citation type="submission" date="2019-07" db="EMBL/GenBank/DDBJ databases">
        <title>Whole genome shotgun sequence of Rhizobium naphthalenivorans NBRC 107585.</title>
        <authorList>
            <person name="Hosoyama A."/>
            <person name="Uohara A."/>
            <person name="Ohji S."/>
            <person name="Ichikawa N."/>
        </authorList>
    </citation>
    <scope>NUCLEOTIDE SEQUENCE [LARGE SCALE GENOMIC DNA]</scope>
    <source>
        <strain evidence="3 4">NBRC 107585</strain>
    </source>
</reference>
<evidence type="ECO:0000259" key="2">
    <source>
        <dbReference type="Pfam" id="PF07811"/>
    </source>
</evidence>